<dbReference type="InterPro" id="IPR004720">
    <property type="entry name" value="PTS_IIB_sorbose-sp"/>
</dbReference>
<evidence type="ECO:0000259" key="8">
    <source>
        <dbReference type="PROSITE" id="PS51101"/>
    </source>
</evidence>
<dbReference type="InterPro" id="IPR036667">
    <property type="entry name" value="PTS_IIB_sorbose-sp_sf"/>
</dbReference>
<comment type="caution">
    <text evidence="9">The sequence shown here is derived from an EMBL/GenBank/DDBJ whole genome shotgun (WGS) entry which is preliminary data.</text>
</comment>
<sequence>MKKLIYRVDDRFIHGQVLEGWINYLHIKDIMIVNDVIAQDSIRASIYKSTLPAGSKFSVYSINDFCEKKPYLKIKKKYVLIIVGSIDDLLKIEETFSSNIYFNIGCIADNSHDVCINDSVFLSLNDFHKLQSLSENYDLYFHKVPWEKPVIFSNNQRV</sequence>
<dbReference type="PROSITE" id="PS51101">
    <property type="entry name" value="PTS_EIIB_TYPE_4"/>
    <property type="match status" value="1"/>
</dbReference>
<evidence type="ECO:0000313" key="10">
    <source>
        <dbReference type="Proteomes" id="UP000824176"/>
    </source>
</evidence>
<keyword evidence="5" id="KW-0808">Transferase</keyword>
<organism evidence="9 10">
    <name type="scientific">Candidatus Mucispirillum faecigallinarum</name>
    <dbReference type="NCBI Taxonomy" id="2838699"/>
    <lineage>
        <taxon>Bacteria</taxon>
        <taxon>Pseudomonadati</taxon>
        <taxon>Deferribacterota</taxon>
        <taxon>Deferribacteres</taxon>
        <taxon>Deferribacterales</taxon>
        <taxon>Mucispirillaceae</taxon>
        <taxon>Mucispirillum</taxon>
    </lineage>
</organism>
<accession>A0A9D2GVS2</accession>
<evidence type="ECO:0000313" key="9">
    <source>
        <dbReference type="EMBL" id="HIZ90284.1"/>
    </source>
</evidence>
<keyword evidence="3" id="KW-0963">Cytoplasm</keyword>
<dbReference type="GO" id="GO:0016301">
    <property type="term" value="F:kinase activity"/>
    <property type="evidence" value="ECO:0007669"/>
    <property type="project" value="UniProtKB-KW"/>
</dbReference>
<evidence type="ECO:0000256" key="1">
    <source>
        <dbReference type="ARBA" id="ARBA00004496"/>
    </source>
</evidence>
<dbReference type="GO" id="GO:0005737">
    <property type="term" value="C:cytoplasm"/>
    <property type="evidence" value="ECO:0007669"/>
    <property type="project" value="UniProtKB-SubCell"/>
</dbReference>
<evidence type="ECO:0000256" key="7">
    <source>
        <dbReference type="ARBA" id="ARBA00022777"/>
    </source>
</evidence>
<protein>
    <submittedName>
        <fullName evidence="9">PTS sugar transporter subunit IIB</fullName>
    </submittedName>
</protein>
<evidence type="ECO:0000256" key="2">
    <source>
        <dbReference type="ARBA" id="ARBA00022448"/>
    </source>
</evidence>
<dbReference type="Pfam" id="PF03830">
    <property type="entry name" value="PTSIIB_sorb"/>
    <property type="match status" value="1"/>
</dbReference>
<evidence type="ECO:0000256" key="4">
    <source>
        <dbReference type="ARBA" id="ARBA00022597"/>
    </source>
</evidence>
<keyword evidence="2" id="KW-0813">Transport</keyword>
<dbReference type="Proteomes" id="UP000824176">
    <property type="component" value="Unassembled WGS sequence"/>
</dbReference>
<feature type="domain" description="PTS EIIB type-4" evidence="8">
    <location>
        <begin position="1"/>
        <end position="158"/>
    </location>
</feature>
<reference evidence="9" key="2">
    <citation type="submission" date="2021-04" db="EMBL/GenBank/DDBJ databases">
        <authorList>
            <person name="Gilroy R."/>
        </authorList>
    </citation>
    <scope>NUCLEOTIDE SEQUENCE</scope>
    <source>
        <strain evidence="9">ChiW4-1371</strain>
    </source>
</reference>
<gene>
    <name evidence="9" type="ORF">H9804_10090</name>
</gene>
<dbReference type="AlphaFoldDB" id="A0A9D2GVS2"/>
<dbReference type="SUPFAM" id="SSF52728">
    <property type="entry name" value="PTS IIb component"/>
    <property type="match status" value="1"/>
</dbReference>
<dbReference type="GO" id="GO:0008982">
    <property type="term" value="F:protein-N(PI)-phosphohistidine-sugar phosphotransferase activity"/>
    <property type="evidence" value="ECO:0007669"/>
    <property type="project" value="InterPro"/>
</dbReference>
<keyword evidence="7" id="KW-0418">Kinase</keyword>
<evidence type="ECO:0000256" key="3">
    <source>
        <dbReference type="ARBA" id="ARBA00022490"/>
    </source>
</evidence>
<name>A0A9D2GVS2_9BACT</name>
<evidence type="ECO:0000256" key="5">
    <source>
        <dbReference type="ARBA" id="ARBA00022679"/>
    </source>
</evidence>
<dbReference type="EMBL" id="DXAQ01000149">
    <property type="protein sequence ID" value="HIZ90284.1"/>
    <property type="molecule type" value="Genomic_DNA"/>
</dbReference>
<evidence type="ECO:0000256" key="6">
    <source>
        <dbReference type="ARBA" id="ARBA00022683"/>
    </source>
</evidence>
<comment type="subcellular location">
    <subcellularLocation>
        <location evidence="1">Cytoplasm</location>
    </subcellularLocation>
</comment>
<dbReference type="GO" id="GO:0009401">
    <property type="term" value="P:phosphoenolpyruvate-dependent sugar phosphotransferase system"/>
    <property type="evidence" value="ECO:0007669"/>
    <property type="project" value="UniProtKB-KW"/>
</dbReference>
<dbReference type="Gene3D" id="3.40.35.10">
    <property type="entry name" value="Phosphotransferase system, sorbose subfamily IIB component"/>
    <property type="match status" value="1"/>
</dbReference>
<proteinExistence type="predicted"/>
<keyword evidence="6" id="KW-0598">Phosphotransferase system</keyword>
<reference evidence="9" key="1">
    <citation type="journal article" date="2021" name="PeerJ">
        <title>Extensive microbial diversity within the chicken gut microbiome revealed by metagenomics and culture.</title>
        <authorList>
            <person name="Gilroy R."/>
            <person name="Ravi A."/>
            <person name="Getino M."/>
            <person name="Pursley I."/>
            <person name="Horton D.L."/>
            <person name="Alikhan N.F."/>
            <person name="Baker D."/>
            <person name="Gharbi K."/>
            <person name="Hall N."/>
            <person name="Watson M."/>
            <person name="Adriaenssens E.M."/>
            <person name="Foster-Nyarko E."/>
            <person name="Jarju S."/>
            <person name="Secka A."/>
            <person name="Antonio M."/>
            <person name="Oren A."/>
            <person name="Chaudhuri R.R."/>
            <person name="La Ragione R."/>
            <person name="Hildebrand F."/>
            <person name="Pallen M.J."/>
        </authorList>
    </citation>
    <scope>NUCLEOTIDE SEQUENCE</scope>
    <source>
        <strain evidence="9">ChiW4-1371</strain>
    </source>
</reference>
<keyword evidence="4 9" id="KW-0762">Sugar transport</keyword>